<accession>A0AA35ZL78</accession>
<keyword evidence="1" id="KW-1133">Transmembrane helix</keyword>
<organism evidence="2 3">
    <name type="scientific">Lactuca saligna</name>
    <name type="common">Willowleaf lettuce</name>
    <dbReference type="NCBI Taxonomy" id="75948"/>
    <lineage>
        <taxon>Eukaryota</taxon>
        <taxon>Viridiplantae</taxon>
        <taxon>Streptophyta</taxon>
        <taxon>Embryophyta</taxon>
        <taxon>Tracheophyta</taxon>
        <taxon>Spermatophyta</taxon>
        <taxon>Magnoliopsida</taxon>
        <taxon>eudicotyledons</taxon>
        <taxon>Gunneridae</taxon>
        <taxon>Pentapetalae</taxon>
        <taxon>asterids</taxon>
        <taxon>campanulids</taxon>
        <taxon>Asterales</taxon>
        <taxon>Asteraceae</taxon>
        <taxon>Cichorioideae</taxon>
        <taxon>Cichorieae</taxon>
        <taxon>Lactucinae</taxon>
        <taxon>Lactuca</taxon>
    </lineage>
</organism>
<dbReference type="EMBL" id="OX465083">
    <property type="protein sequence ID" value="CAI9294713.1"/>
    <property type="molecule type" value="Genomic_DNA"/>
</dbReference>
<proteinExistence type="predicted"/>
<name>A0AA35ZL78_LACSI</name>
<reference evidence="2" key="1">
    <citation type="submission" date="2023-04" db="EMBL/GenBank/DDBJ databases">
        <authorList>
            <person name="Vijverberg K."/>
            <person name="Xiong W."/>
            <person name="Schranz E."/>
        </authorList>
    </citation>
    <scope>NUCLEOTIDE SEQUENCE</scope>
</reference>
<keyword evidence="1" id="KW-0472">Membrane</keyword>
<evidence type="ECO:0000256" key="1">
    <source>
        <dbReference type="SAM" id="Phobius"/>
    </source>
</evidence>
<evidence type="ECO:0000313" key="2">
    <source>
        <dbReference type="EMBL" id="CAI9294713.1"/>
    </source>
</evidence>
<sequence length="118" mass="13217">MVTAPPFIYVYYLIYFFPSSFLIRRIFIFLLPMVSPTTVGLECLSLLLRPPCTSSVPLARLWTFHTLFSSPLLIEGHIESHMKMASTTASVPISLSSSSLFDYGSTDFIQLTGFVPID</sequence>
<evidence type="ECO:0000313" key="3">
    <source>
        <dbReference type="Proteomes" id="UP001177003"/>
    </source>
</evidence>
<dbReference type="Proteomes" id="UP001177003">
    <property type="component" value="Chromosome 7"/>
</dbReference>
<dbReference type="AlphaFoldDB" id="A0AA35ZL78"/>
<keyword evidence="1" id="KW-0812">Transmembrane</keyword>
<keyword evidence="3" id="KW-1185">Reference proteome</keyword>
<protein>
    <submittedName>
        <fullName evidence="2">Uncharacterized protein</fullName>
    </submittedName>
</protein>
<gene>
    <name evidence="2" type="ORF">LSALG_LOCUS33682</name>
</gene>
<feature type="transmembrane region" description="Helical" evidence="1">
    <location>
        <begin position="6"/>
        <end position="23"/>
    </location>
</feature>